<evidence type="ECO:0000256" key="2">
    <source>
        <dbReference type="ARBA" id="ARBA00006360"/>
    </source>
</evidence>
<dbReference type="SUPFAM" id="SSF52540">
    <property type="entry name" value="P-loop containing nucleoside triphosphate hydrolases"/>
    <property type="match status" value="1"/>
</dbReference>
<organism evidence="10 11">
    <name type="scientific">Cuscuta epithymum</name>
    <dbReference type="NCBI Taxonomy" id="186058"/>
    <lineage>
        <taxon>Eukaryota</taxon>
        <taxon>Viridiplantae</taxon>
        <taxon>Streptophyta</taxon>
        <taxon>Embryophyta</taxon>
        <taxon>Tracheophyta</taxon>
        <taxon>Spermatophyta</taxon>
        <taxon>Magnoliopsida</taxon>
        <taxon>eudicotyledons</taxon>
        <taxon>Gunneridae</taxon>
        <taxon>Pentapetalae</taxon>
        <taxon>asterids</taxon>
        <taxon>lamiids</taxon>
        <taxon>Solanales</taxon>
        <taxon>Convolvulaceae</taxon>
        <taxon>Cuscuteae</taxon>
        <taxon>Cuscuta</taxon>
        <taxon>Cuscuta subgen. Cuscuta</taxon>
    </lineage>
</organism>
<evidence type="ECO:0000256" key="6">
    <source>
        <dbReference type="ARBA" id="ARBA00022840"/>
    </source>
</evidence>
<dbReference type="Pfam" id="PF23007">
    <property type="entry name" value="DnaA_N-like_STI"/>
    <property type="match status" value="1"/>
</dbReference>
<dbReference type="GO" id="GO:0003689">
    <property type="term" value="F:DNA clamp loader activity"/>
    <property type="evidence" value="ECO:0007669"/>
    <property type="project" value="TreeGrafter"/>
</dbReference>
<reference evidence="10" key="1">
    <citation type="submission" date="2022-07" db="EMBL/GenBank/DDBJ databases">
        <authorList>
            <person name="Macas J."/>
            <person name="Novak P."/>
            <person name="Neumann P."/>
        </authorList>
    </citation>
    <scope>NUCLEOTIDE SEQUENCE</scope>
</reference>
<evidence type="ECO:0000256" key="7">
    <source>
        <dbReference type="ARBA" id="ARBA00023054"/>
    </source>
</evidence>
<gene>
    <name evidence="10" type="ORF">CEPIT_LOCUS18936</name>
</gene>
<dbReference type="GO" id="GO:0006281">
    <property type="term" value="P:DNA repair"/>
    <property type="evidence" value="ECO:0007669"/>
    <property type="project" value="TreeGrafter"/>
</dbReference>
<dbReference type="FunFam" id="1.10.8.60:FF:000013">
    <property type="entry name" value="DNA polymerase III subunit gamma/tau"/>
    <property type="match status" value="1"/>
</dbReference>
<keyword evidence="5" id="KW-0862">Zinc</keyword>
<keyword evidence="11" id="KW-1185">Reference proteome</keyword>
<dbReference type="PANTHER" id="PTHR11669:SF0">
    <property type="entry name" value="PROTEIN STICHEL-LIKE 2"/>
    <property type="match status" value="1"/>
</dbReference>
<dbReference type="InterPro" id="IPR027417">
    <property type="entry name" value="P-loop_NTPase"/>
</dbReference>
<dbReference type="NCBIfam" id="TIGR02397">
    <property type="entry name" value="dnaX_nterm"/>
    <property type="match status" value="1"/>
</dbReference>
<proteinExistence type="inferred from homology"/>
<dbReference type="InterPro" id="IPR054506">
    <property type="entry name" value="DnaA_N-like_STI"/>
</dbReference>
<dbReference type="Gene3D" id="3.40.50.300">
    <property type="entry name" value="P-loop containing nucleotide triphosphate hydrolases"/>
    <property type="match status" value="1"/>
</dbReference>
<evidence type="ECO:0000256" key="3">
    <source>
        <dbReference type="ARBA" id="ARBA00022723"/>
    </source>
</evidence>
<dbReference type="PANTHER" id="PTHR11669">
    <property type="entry name" value="REPLICATION FACTOR C / DNA POLYMERASE III GAMMA-TAU SUBUNIT"/>
    <property type="match status" value="1"/>
</dbReference>
<protein>
    <recommendedName>
        <fullName evidence="12">AAA+ ATPase domain-containing protein</fullName>
    </recommendedName>
</protein>
<dbReference type="GO" id="GO:0003887">
    <property type="term" value="F:DNA-directed DNA polymerase activity"/>
    <property type="evidence" value="ECO:0007669"/>
    <property type="project" value="InterPro"/>
</dbReference>
<dbReference type="SUPFAM" id="SSF48019">
    <property type="entry name" value="post-AAA+ oligomerization domain-like"/>
    <property type="match status" value="1"/>
</dbReference>
<dbReference type="CDD" id="cd18137">
    <property type="entry name" value="HLD_clamp_pol_III_gamma_tau"/>
    <property type="match status" value="1"/>
</dbReference>
<keyword evidence="4" id="KW-0547">Nucleotide-binding</keyword>
<dbReference type="InterPro" id="IPR050238">
    <property type="entry name" value="DNA_Rep/Repair_Clamp_Loader"/>
</dbReference>
<evidence type="ECO:0000256" key="5">
    <source>
        <dbReference type="ARBA" id="ARBA00022833"/>
    </source>
</evidence>
<dbReference type="GO" id="GO:0005524">
    <property type="term" value="F:ATP binding"/>
    <property type="evidence" value="ECO:0007669"/>
    <property type="project" value="UniProtKB-KW"/>
</dbReference>
<dbReference type="GO" id="GO:0009536">
    <property type="term" value="C:plastid"/>
    <property type="evidence" value="ECO:0007669"/>
    <property type="project" value="UniProtKB-SubCell"/>
</dbReference>
<evidence type="ECO:0000259" key="8">
    <source>
        <dbReference type="Pfam" id="PF22608"/>
    </source>
</evidence>
<keyword evidence="6" id="KW-0067">ATP-binding</keyword>
<name>A0AAV0DXM5_9ASTE</name>
<dbReference type="Proteomes" id="UP001152523">
    <property type="component" value="Unassembled WGS sequence"/>
</dbReference>
<dbReference type="GO" id="GO:0046872">
    <property type="term" value="F:metal ion binding"/>
    <property type="evidence" value="ECO:0007669"/>
    <property type="project" value="UniProtKB-KW"/>
</dbReference>
<feature type="domain" description="DNA polymerase III subunit gamma/tau helical lid" evidence="8">
    <location>
        <begin position="338"/>
        <end position="378"/>
    </location>
</feature>
<evidence type="ECO:0000256" key="1">
    <source>
        <dbReference type="ARBA" id="ARBA00004474"/>
    </source>
</evidence>
<dbReference type="GO" id="GO:0006261">
    <property type="term" value="P:DNA-templated DNA replication"/>
    <property type="evidence" value="ECO:0007669"/>
    <property type="project" value="TreeGrafter"/>
</dbReference>
<evidence type="ECO:0008006" key="12">
    <source>
        <dbReference type="Google" id="ProtNLM"/>
    </source>
</evidence>
<sequence>MDGRRHSVDIPISRTLVALRRVKSLRDPTTNSMGKLSAFVENLNWETNSIFNNGNSLGLQENENDPGDYSVRKPSSRLFSHESPYWGVGKGGGYDDEGGVDVNGFDSGSNGCGISSCWLVTPRLGGSHAIRDTQHQQQPLLSSLEHSSLETTHYSYQRKFRPKSFNDLVGQSAVATSLSNTITNGRIHPLYLFHGPRGTGKTCAARIFAATLNCLCVSPGEDEEKPCGHCLECVLFFSGRGTDVKEVDCLKINKAERIKQLMKSGAIPPLSSRFKIFIFDECQLLEEETWGVILNGLDEILKHRVIFIMVTPDADKLPRAVVSRSQKYHFPKIKEVEIANCLGKICEEEGLEFEHDALGFIARKSNGSLRDGEIMLEQLSLLGKRITTPLVYELTGVVSDDELMKLLHLALSSDTCRTVKTARELMRSRIDPMQLISQLANLIMDILAGKRAIEGRFSEVGTVQLSHALKILSEAEKQLRTSKSQSTWLTASLLQLSSISSSVDASEARLCSRTVYPQDGNCCSSTSSSTGESLKQLANYGHEEETGSCQVRLQDDKETLSSIWSRAIAKCESNALKSFLQRRGSLSSIFLKQGLAIAELKFCHPDHVSTAEKSWKLIAHALQQTLCCNVEIRINLVSGDFSQNRSLAKKLSFGLFGCSRREHHRPEFSHDLGSNRSDISNFASMKVGEKCPSRLISQTSLSCEQPKATVRTIRDNDGNALTLGKINNKDWTGLDILALDQQEKDHHGCFPRSVKHLKRSFSSNDSRMIRRLGPPSRNWALAIPSDKSSENPFYASDPRISCSQQSNCYPGNKDISSRSSKFHCLRTVISPFRKALGLKRQPENAHLQLVMPCAPAQ</sequence>
<dbReference type="GO" id="GO:0003677">
    <property type="term" value="F:DNA binding"/>
    <property type="evidence" value="ECO:0007669"/>
    <property type="project" value="InterPro"/>
</dbReference>
<feature type="domain" description="STICHEL DnaA-N-like alpha-beta" evidence="9">
    <location>
        <begin position="554"/>
        <end position="636"/>
    </location>
</feature>
<dbReference type="EMBL" id="CAMAPF010000158">
    <property type="protein sequence ID" value="CAH9109859.1"/>
    <property type="molecule type" value="Genomic_DNA"/>
</dbReference>
<dbReference type="InterPro" id="IPR012763">
    <property type="entry name" value="DNA_pol_III_sug/sutau_N"/>
</dbReference>
<keyword evidence="3" id="KW-0479">Metal-binding</keyword>
<dbReference type="Pfam" id="PF22608">
    <property type="entry name" value="DNAX_ATPase_lid"/>
    <property type="match status" value="1"/>
</dbReference>
<comment type="similarity">
    <text evidence="2">Belongs to the DnaX/STICHEL family.</text>
</comment>
<dbReference type="InterPro" id="IPR008921">
    <property type="entry name" value="DNA_pol3_clamp-load_cplx_C"/>
</dbReference>
<comment type="caution">
    <text evidence="10">The sequence shown here is derived from an EMBL/GenBank/DDBJ whole genome shotgun (WGS) entry which is preliminary data.</text>
</comment>
<dbReference type="InterPro" id="IPR045085">
    <property type="entry name" value="HLD_clamp_pol_III_gamma_tau"/>
</dbReference>
<dbReference type="AlphaFoldDB" id="A0AAV0DXM5"/>
<dbReference type="GO" id="GO:0005663">
    <property type="term" value="C:DNA replication factor C complex"/>
    <property type="evidence" value="ECO:0007669"/>
    <property type="project" value="TreeGrafter"/>
</dbReference>
<evidence type="ECO:0000259" key="9">
    <source>
        <dbReference type="Pfam" id="PF23007"/>
    </source>
</evidence>
<dbReference type="GO" id="GO:0009360">
    <property type="term" value="C:DNA polymerase III complex"/>
    <property type="evidence" value="ECO:0007669"/>
    <property type="project" value="InterPro"/>
</dbReference>
<dbReference type="Pfam" id="PF13177">
    <property type="entry name" value="DNA_pol3_delta2"/>
    <property type="match status" value="1"/>
</dbReference>
<accession>A0AAV0DXM5</accession>
<dbReference type="Gene3D" id="1.10.8.60">
    <property type="match status" value="1"/>
</dbReference>
<comment type="subcellular location">
    <subcellularLocation>
        <location evidence="1">Plastid</location>
    </subcellularLocation>
</comment>
<evidence type="ECO:0000256" key="4">
    <source>
        <dbReference type="ARBA" id="ARBA00022741"/>
    </source>
</evidence>
<evidence type="ECO:0000313" key="10">
    <source>
        <dbReference type="EMBL" id="CAH9109859.1"/>
    </source>
</evidence>
<evidence type="ECO:0000313" key="11">
    <source>
        <dbReference type="Proteomes" id="UP001152523"/>
    </source>
</evidence>
<keyword evidence="7" id="KW-0175">Coiled coil</keyword>